<evidence type="ECO:0000313" key="2">
    <source>
        <dbReference type="Proteomes" id="UP000053989"/>
    </source>
</evidence>
<dbReference type="InParanoid" id="A0A0C2ZEW8"/>
<evidence type="ECO:0008006" key="3">
    <source>
        <dbReference type="Google" id="ProtNLM"/>
    </source>
</evidence>
<dbReference type="OrthoDB" id="5584477at2759"/>
<reference evidence="2" key="2">
    <citation type="submission" date="2015-01" db="EMBL/GenBank/DDBJ databases">
        <title>Evolutionary Origins and Diversification of the Mycorrhizal Mutualists.</title>
        <authorList>
            <consortium name="DOE Joint Genome Institute"/>
            <consortium name="Mycorrhizal Genomics Consortium"/>
            <person name="Kohler A."/>
            <person name="Kuo A."/>
            <person name="Nagy L.G."/>
            <person name="Floudas D."/>
            <person name="Copeland A."/>
            <person name="Barry K.W."/>
            <person name="Cichocki N."/>
            <person name="Veneault-Fourrey C."/>
            <person name="LaButti K."/>
            <person name="Lindquist E.A."/>
            <person name="Lipzen A."/>
            <person name="Lundell T."/>
            <person name="Morin E."/>
            <person name="Murat C."/>
            <person name="Riley R."/>
            <person name="Ohm R."/>
            <person name="Sun H."/>
            <person name="Tunlid A."/>
            <person name="Henrissat B."/>
            <person name="Grigoriev I.V."/>
            <person name="Hibbett D.S."/>
            <person name="Martin F."/>
        </authorList>
    </citation>
    <scope>NUCLEOTIDE SEQUENCE [LARGE SCALE GENOMIC DNA]</scope>
    <source>
        <strain evidence="2">Foug A</strain>
    </source>
</reference>
<protein>
    <recommendedName>
        <fullName evidence="3">Fungal-type protein kinase domain-containing protein</fullName>
    </recommendedName>
</protein>
<feature type="non-terminal residue" evidence="1">
    <location>
        <position position="1"/>
    </location>
</feature>
<dbReference type="AlphaFoldDB" id="A0A0C2ZEW8"/>
<name>A0A0C2ZEW8_9AGAM</name>
<evidence type="ECO:0000313" key="1">
    <source>
        <dbReference type="EMBL" id="KIM51467.1"/>
    </source>
</evidence>
<gene>
    <name evidence="1" type="ORF">SCLCIDRAFT_143197</name>
</gene>
<reference evidence="1 2" key="1">
    <citation type="submission" date="2014-04" db="EMBL/GenBank/DDBJ databases">
        <authorList>
            <consortium name="DOE Joint Genome Institute"/>
            <person name="Kuo A."/>
            <person name="Kohler A."/>
            <person name="Nagy L.G."/>
            <person name="Floudas D."/>
            <person name="Copeland A."/>
            <person name="Barry K.W."/>
            <person name="Cichocki N."/>
            <person name="Veneault-Fourrey C."/>
            <person name="LaButti K."/>
            <person name="Lindquist E.A."/>
            <person name="Lipzen A."/>
            <person name="Lundell T."/>
            <person name="Morin E."/>
            <person name="Murat C."/>
            <person name="Sun H."/>
            <person name="Tunlid A."/>
            <person name="Henrissat B."/>
            <person name="Grigoriev I.V."/>
            <person name="Hibbett D.S."/>
            <person name="Martin F."/>
            <person name="Nordberg H.P."/>
            <person name="Cantor M.N."/>
            <person name="Hua S.X."/>
        </authorList>
    </citation>
    <scope>NUCLEOTIDE SEQUENCE [LARGE SCALE GENOMIC DNA]</scope>
    <source>
        <strain evidence="1 2">Foug A</strain>
    </source>
</reference>
<organism evidence="1 2">
    <name type="scientific">Scleroderma citrinum Foug A</name>
    <dbReference type="NCBI Taxonomy" id="1036808"/>
    <lineage>
        <taxon>Eukaryota</taxon>
        <taxon>Fungi</taxon>
        <taxon>Dikarya</taxon>
        <taxon>Basidiomycota</taxon>
        <taxon>Agaricomycotina</taxon>
        <taxon>Agaricomycetes</taxon>
        <taxon>Agaricomycetidae</taxon>
        <taxon>Boletales</taxon>
        <taxon>Sclerodermatineae</taxon>
        <taxon>Sclerodermataceae</taxon>
        <taxon>Scleroderma</taxon>
    </lineage>
</organism>
<keyword evidence="2" id="KW-1185">Reference proteome</keyword>
<dbReference type="HOGENOM" id="CLU_115048_0_0_1"/>
<proteinExistence type="predicted"/>
<dbReference type="Proteomes" id="UP000053989">
    <property type="component" value="Unassembled WGS sequence"/>
</dbReference>
<dbReference type="EMBL" id="KN822256">
    <property type="protein sequence ID" value="KIM51467.1"/>
    <property type="molecule type" value="Genomic_DNA"/>
</dbReference>
<accession>A0A0C2ZEW8</accession>
<sequence>LGYWSWMSAKLVMVGPGQLVIHKSVHDLESSFYVLLGILVLLDEPYKSKSNEELTQCFDKYFNTFELSVLKTITIQADLTWKSLILQHISTYFEPIIKLLTHLQDAIVSPLYMNHKGQFFHRTPFCHDKFIISIINTLSELNSNTWVPHRSDSNELVG</sequence>